<feature type="transmembrane region" description="Helical" evidence="1">
    <location>
        <begin position="119"/>
        <end position="136"/>
    </location>
</feature>
<sequence>MIIPDHWAEARRTQTRRGHAVTVRRFGWSNLSPEDAQAMAEARVEEALRRRMAGEALTARELKMPYNGSEGVPIREEVVARQGELVVTRNAYGARCLNTEHALFADIDFKIEVRLWQGLLGWALLCLGSGLLAWLFRSSGTFVLLLFLSLLLAAPATQQVRRLWLAVRGGPLQVQRRRIQAFLAEHPNWSLRLYQTPAGLRLLATHETMAARSDLSRAFFQAVGADENYVRMCLNQNCFRARLSGKPWRMGLTGRIRPRSGTWPVSPEQMPARQDWIARYERQAASYASCRYLETLGSGFIHPELQAVVALHDEESRALRQDLPLA</sequence>
<dbReference type="EMBL" id="POSP01000001">
    <property type="protein sequence ID" value="PND39945.1"/>
    <property type="molecule type" value="Genomic_DNA"/>
</dbReference>
<dbReference type="Proteomes" id="UP000235916">
    <property type="component" value="Unassembled WGS sequence"/>
</dbReference>
<dbReference type="OrthoDB" id="877274at2"/>
<dbReference type="AlphaFoldDB" id="A0A2N8L2M2"/>
<protein>
    <recommendedName>
        <fullName evidence="4">Transmembrane protein</fullName>
    </recommendedName>
</protein>
<evidence type="ECO:0000313" key="2">
    <source>
        <dbReference type="EMBL" id="PND39945.1"/>
    </source>
</evidence>
<gene>
    <name evidence="2" type="ORF">C1O66_00630</name>
</gene>
<keyword evidence="1" id="KW-0812">Transmembrane</keyword>
<evidence type="ECO:0008006" key="4">
    <source>
        <dbReference type="Google" id="ProtNLM"/>
    </source>
</evidence>
<keyword evidence="1" id="KW-0472">Membrane</keyword>
<keyword evidence="3" id="KW-1185">Reference proteome</keyword>
<evidence type="ECO:0000313" key="3">
    <source>
        <dbReference type="Proteomes" id="UP000235916"/>
    </source>
</evidence>
<evidence type="ECO:0000256" key="1">
    <source>
        <dbReference type="SAM" id="Phobius"/>
    </source>
</evidence>
<feature type="transmembrane region" description="Helical" evidence="1">
    <location>
        <begin position="142"/>
        <end position="160"/>
    </location>
</feature>
<comment type="caution">
    <text evidence="2">The sequence shown here is derived from an EMBL/GenBank/DDBJ whole genome shotgun (WGS) entry which is preliminary data.</text>
</comment>
<keyword evidence="1" id="KW-1133">Transmembrane helix</keyword>
<proteinExistence type="predicted"/>
<reference evidence="2 3" key="1">
    <citation type="submission" date="2018-01" db="EMBL/GenBank/DDBJ databases">
        <title>Draft genome sequence of Paucibacter aquatile CR182 isolated from freshwater of the Nakdong River.</title>
        <authorList>
            <person name="Choi A."/>
            <person name="Chung E.J."/>
        </authorList>
    </citation>
    <scope>NUCLEOTIDE SEQUENCE [LARGE SCALE GENOMIC DNA]</scope>
    <source>
        <strain evidence="2 3">CR182</strain>
    </source>
</reference>
<accession>A0A2N8L2M2</accession>
<name>A0A2N8L2M2_9BURK</name>
<dbReference type="RefSeq" id="WP_102766079.1">
    <property type="nucleotide sequence ID" value="NZ_POSP01000001.1"/>
</dbReference>
<organism evidence="2 3">
    <name type="scientific">Kinneretia aquatilis</name>
    <dbReference type="NCBI Taxonomy" id="2070761"/>
    <lineage>
        <taxon>Bacteria</taxon>
        <taxon>Pseudomonadati</taxon>
        <taxon>Pseudomonadota</taxon>
        <taxon>Betaproteobacteria</taxon>
        <taxon>Burkholderiales</taxon>
        <taxon>Sphaerotilaceae</taxon>
        <taxon>Roseateles</taxon>
    </lineage>
</organism>